<sequence length="267" mass="29426">MRMKMKMLTLAALLCAMMALNGAAAVTKAAVEPGRDGAVGEGEVSSEGDEALLELLEDKRLDGDTRDFADSPVEAESNAVKRSTSCPSGWTPFKGRCFIFVAHPMMWAQAEKNCIALGGHLTSVHSHDEHYDLKKLTPGYSLTWIGGSDGANSEGYWFWSDVTTFSYTAWCPGEPNNHRYQHCTVMNYSVFVREAEECGPPCTLRSPFMKRGITTPVCQSSGNALRLPRNAAEASQPRQPHNIQRLKAPRVDLIHPTDQLFDYLGKV</sequence>
<keyword evidence="3" id="KW-1185">Reference proteome</keyword>
<accession>A0A6P7IRJ8</accession>
<gene>
    <name evidence="4" type="primary">LOC114439881</name>
</gene>
<dbReference type="OrthoDB" id="418245at2759"/>
<evidence type="ECO:0000259" key="2">
    <source>
        <dbReference type="PROSITE" id="PS50041"/>
    </source>
</evidence>
<dbReference type="GeneID" id="114439881"/>
<organism evidence="3 4">
    <name type="scientific">Parambassis ranga</name>
    <name type="common">Indian glassy fish</name>
    <dbReference type="NCBI Taxonomy" id="210632"/>
    <lineage>
        <taxon>Eukaryota</taxon>
        <taxon>Metazoa</taxon>
        <taxon>Chordata</taxon>
        <taxon>Craniata</taxon>
        <taxon>Vertebrata</taxon>
        <taxon>Euteleostomi</taxon>
        <taxon>Actinopterygii</taxon>
        <taxon>Neopterygii</taxon>
        <taxon>Teleostei</taxon>
        <taxon>Neoteleostei</taxon>
        <taxon>Acanthomorphata</taxon>
        <taxon>Ovalentaria</taxon>
        <taxon>Ambassidae</taxon>
        <taxon>Parambassis</taxon>
    </lineage>
</organism>
<dbReference type="CDD" id="cd00037">
    <property type="entry name" value="CLECT"/>
    <property type="match status" value="1"/>
</dbReference>
<dbReference type="SUPFAM" id="SSF56436">
    <property type="entry name" value="C-type lectin-like"/>
    <property type="match status" value="1"/>
</dbReference>
<dbReference type="InterPro" id="IPR001304">
    <property type="entry name" value="C-type_lectin-like"/>
</dbReference>
<reference evidence="4" key="1">
    <citation type="submission" date="2025-08" db="UniProtKB">
        <authorList>
            <consortium name="RefSeq"/>
        </authorList>
    </citation>
    <scope>IDENTIFICATION</scope>
</reference>
<evidence type="ECO:0000313" key="4">
    <source>
        <dbReference type="RefSeq" id="XP_028267881.1"/>
    </source>
</evidence>
<dbReference type="InParanoid" id="A0A6P7IRJ8"/>
<evidence type="ECO:0000256" key="1">
    <source>
        <dbReference type="SAM" id="SignalP"/>
    </source>
</evidence>
<dbReference type="InterPro" id="IPR016187">
    <property type="entry name" value="CTDL_fold"/>
</dbReference>
<dbReference type="InterPro" id="IPR016186">
    <property type="entry name" value="C-type_lectin-like/link_sf"/>
</dbReference>
<dbReference type="AlphaFoldDB" id="A0A6P7IRJ8"/>
<feature type="chain" id="PRO_5027819170" evidence="1">
    <location>
        <begin position="26"/>
        <end position="267"/>
    </location>
</feature>
<dbReference type="RefSeq" id="XP_028267881.1">
    <property type="nucleotide sequence ID" value="XM_028412080.1"/>
</dbReference>
<dbReference type="SMART" id="SM00034">
    <property type="entry name" value="CLECT"/>
    <property type="match status" value="1"/>
</dbReference>
<dbReference type="PANTHER" id="PTHR22803">
    <property type="entry name" value="MANNOSE, PHOSPHOLIPASE, LECTIN RECEPTOR RELATED"/>
    <property type="match status" value="1"/>
</dbReference>
<feature type="domain" description="C-type lectin" evidence="2">
    <location>
        <begin position="93"/>
        <end position="198"/>
    </location>
</feature>
<dbReference type="Pfam" id="PF00059">
    <property type="entry name" value="Lectin_C"/>
    <property type="match status" value="1"/>
</dbReference>
<name>A0A6P7IRJ8_9TELE</name>
<dbReference type="InterPro" id="IPR050111">
    <property type="entry name" value="C-type_lectin/snaclec_domain"/>
</dbReference>
<dbReference type="PROSITE" id="PS50041">
    <property type="entry name" value="C_TYPE_LECTIN_2"/>
    <property type="match status" value="1"/>
</dbReference>
<dbReference type="Gene3D" id="3.10.100.10">
    <property type="entry name" value="Mannose-Binding Protein A, subunit A"/>
    <property type="match status" value="1"/>
</dbReference>
<dbReference type="Proteomes" id="UP000515145">
    <property type="component" value="Chromosome 8"/>
</dbReference>
<proteinExistence type="predicted"/>
<keyword evidence="1" id="KW-0732">Signal</keyword>
<feature type="signal peptide" evidence="1">
    <location>
        <begin position="1"/>
        <end position="25"/>
    </location>
</feature>
<protein>
    <submittedName>
        <fullName evidence="4">Ladderlectin-like</fullName>
    </submittedName>
</protein>
<evidence type="ECO:0000313" key="3">
    <source>
        <dbReference type="Proteomes" id="UP000515145"/>
    </source>
</evidence>